<dbReference type="Gene3D" id="2.40.100.10">
    <property type="entry name" value="Cyclophilin-like"/>
    <property type="match status" value="1"/>
</dbReference>
<dbReference type="PATRIC" id="fig|1075402.3.peg.1064"/>
<proteinExistence type="predicted"/>
<dbReference type="Pfam" id="PF02626">
    <property type="entry name" value="CT_A_B"/>
    <property type="match status" value="1"/>
</dbReference>
<dbReference type="PANTHER" id="PTHR43309:SF3">
    <property type="entry name" value="5-OXOPROLINASE SUBUNIT C"/>
    <property type="match status" value="1"/>
</dbReference>
<protein>
    <submittedName>
        <fullName evidence="5">Allophanate hydrolase</fullName>
    </submittedName>
</protein>
<keyword evidence="1" id="KW-0547">Nucleotide-binding</keyword>
<evidence type="ECO:0000313" key="5">
    <source>
        <dbReference type="EMBL" id="OEU94833.1"/>
    </source>
</evidence>
<keyword evidence="6" id="KW-1185">Reference proteome</keyword>
<dbReference type="SMART" id="SM00797">
    <property type="entry name" value="AHS2"/>
    <property type="match status" value="1"/>
</dbReference>
<reference evidence="5 6" key="1">
    <citation type="journal article" date="2016" name="Front. Microbiol.">
        <title>Comparative Genomics Analysis of Streptomyces Species Reveals Their Adaptation to the Marine Environment and Their Diversity at the Genomic Level.</title>
        <authorList>
            <person name="Tian X."/>
            <person name="Zhang Z."/>
            <person name="Yang T."/>
            <person name="Chen M."/>
            <person name="Li J."/>
            <person name="Chen F."/>
            <person name="Yang J."/>
            <person name="Li W."/>
            <person name="Zhang B."/>
            <person name="Zhang Z."/>
            <person name="Wu J."/>
            <person name="Zhang C."/>
            <person name="Long L."/>
            <person name="Xiao J."/>
        </authorList>
    </citation>
    <scope>NUCLEOTIDE SEQUENCE [LARGE SCALE GENOMIC DNA]</scope>
    <source>
        <strain evidence="5 6">SCSIO 02100</strain>
    </source>
</reference>
<evidence type="ECO:0000313" key="6">
    <source>
        <dbReference type="Proteomes" id="UP000176101"/>
    </source>
</evidence>
<dbReference type="InterPro" id="IPR052708">
    <property type="entry name" value="PxpC"/>
</dbReference>
<dbReference type="STRING" id="1075402.AN216_24095"/>
<dbReference type="OrthoDB" id="9768696at2"/>
<dbReference type="GO" id="GO:0005524">
    <property type="term" value="F:ATP binding"/>
    <property type="evidence" value="ECO:0007669"/>
    <property type="project" value="UniProtKB-KW"/>
</dbReference>
<organism evidence="5 6">
    <name type="scientific">Streptomyces oceani</name>
    <dbReference type="NCBI Taxonomy" id="1075402"/>
    <lineage>
        <taxon>Bacteria</taxon>
        <taxon>Bacillati</taxon>
        <taxon>Actinomycetota</taxon>
        <taxon>Actinomycetes</taxon>
        <taxon>Kitasatosporales</taxon>
        <taxon>Streptomycetaceae</taxon>
        <taxon>Streptomyces</taxon>
    </lineage>
</organism>
<accession>A0A1E7JVV3</accession>
<evidence type="ECO:0000256" key="1">
    <source>
        <dbReference type="ARBA" id="ARBA00022741"/>
    </source>
</evidence>
<evidence type="ECO:0000256" key="2">
    <source>
        <dbReference type="ARBA" id="ARBA00022801"/>
    </source>
</evidence>
<dbReference type="PANTHER" id="PTHR43309">
    <property type="entry name" value="5-OXOPROLINASE SUBUNIT C"/>
    <property type="match status" value="1"/>
</dbReference>
<evidence type="ECO:0000256" key="3">
    <source>
        <dbReference type="ARBA" id="ARBA00022840"/>
    </source>
</evidence>
<dbReference type="GO" id="GO:0016787">
    <property type="term" value="F:hydrolase activity"/>
    <property type="evidence" value="ECO:0007669"/>
    <property type="project" value="UniProtKB-KW"/>
</dbReference>
<dbReference type="RefSeq" id="WP_070198806.1">
    <property type="nucleotide sequence ID" value="NZ_LJGU01000152.1"/>
</dbReference>
<sequence>MSSTSGTATVVQATFAALQDAGRPAGASWGIAANGAPDQFAYHYGNALVGNPTSLPSLETTMTDLVVRFDVEVVVAVTGARAEVTIGGLSARMNQALVVPAGWELTVRDIRDGTRGYVSVFGGFHGANTFLGSVSPDRTLGFGFDLTPGSTLSCGGDRLDTSGRRYAFPVFDPPRGPLLAEGELGVLPGENRDLFEDRASELFEDDYVMTDRTDAVGARLEGRVPRRLDKGEILSRALPIGAVEVAGGKELLVLNRGRGLSAGYPVVGVICTASMNVLSQARPGTSVRFVPLTIADARRLRLREAEVIESVRERMTTIIDSLRVTRPGGPRERE</sequence>
<gene>
    <name evidence="5" type="ORF">AN216_24095</name>
</gene>
<dbReference type="Proteomes" id="UP000176101">
    <property type="component" value="Unassembled WGS sequence"/>
</dbReference>
<evidence type="ECO:0000259" key="4">
    <source>
        <dbReference type="SMART" id="SM00797"/>
    </source>
</evidence>
<dbReference type="InterPro" id="IPR003778">
    <property type="entry name" value="CT_A_B"/>
</dbReference>
<dbReference type="InterPro" id="IPR029000">
    <property type="entry name" value="Cyclophilin-like_dom_sf"/>
</dbReference>
<dbReference type="AlphaFoldDB" id="A0A1E7JVV3"/>
<keyword evidence="2 5" id="KW-0378">Hydrolase</keyword>
<comment type="caution">
    <text evidence="5">The sequence shown here is derived from an EMBL/GenBank/DDBJ whole genome shotgun (WGS) entry which is preliminary data.</text>
</comment>
<dbReference type="EMBL" id="LJGU01000152">
    <property type="protein sequence ID" value="OEU94833.1"/>
    <property type="molecule type" value="Genomic_DNA"/>
</dbReference>
<feature type="domain" description="Carboxyltransferase" evidence="4">
    <location>
        <begin position="28"/>
        <end position="306"/>
    </location>
</feature>
<name>A0A1E7JVV3_9ACTN</name>
<keyword evidence="3" id="KW-0067">ATP-binding</keyword>
<dbReference type="SUPFAM" id="SSF50891">
    <property type="entry name" value="Cyclophilin-like"/>
    <property type="match status" value="1"/>
</dbReference>